<sequence>MQREVAKEGEGVPEKFEALLGQIRKSFARSLRKNFWRILGNVPVNYAPENVLPDGFERMNILIYRRFFISLNVYLESHPELAAIPELRRQFNFDGTCEQGKYKLWPPLCSIDLRLRPSYAPFPVGYFFGTDQPILRALFNHVVDDLIAARLTFQSSLGNRHTIRFSPFALDAQAVANFLGCKQHNSVCFCCGARPTGRGHRYAPEFLPPIILDKEFGKINLSRTFFLEDMQEPGSHPLERIPSHIFSFDLQYFRPDILHTTLSRCWKGFF</sequence>
<gene>
    <name evidence="1" type="ORF">Ciccas_000526</name>
</gene>
<dbReference type="Proteomes" id="UP001626550">
    <property type="component" value="Unassembled WGS sequence"/>
</dbReference>
<evidence type="ECO:0000313" key="2">
    <source>
        <dbReference type="Proteomes" id="UP001626550"/>
    </source>
</evidence>
<reference evidence="1 2" key="1">
    <citation type="submission" date="2024-11" db="EMBL/GenBank/DDBJ databases">
        <title>Adaptive evolution of stress response genes in parasites aligns with host niche diversity.</title>
        <authorList>
            <person name="Hahn C."/>
            <person name="Resl P."/>
        </authorList>
    </citation>
    <scope>NUCLEOTIDE SEQUENCE [LARGE SCALE GENOMIC DNA]</scope>
    <source>
        <strain evidence="1">EGGRZ-B1_66</strain>
        <tissue evidence="1">Body</tissue>
    </source>
</reference>
<evidence type="ECO:0000313" key="1">
    <source>
        <dbReference type="EMBL" id="KAL3320780.1"/>
    </source>
</evidence>
<dbReference type="AlphaFoldDB" id="A0ABD2QMX0"/>
<accession>A0ABD2QMX0</accession>
<organism evidence="1 2">
    <name type="scientific">Cichlidogyrus casuarinus</name>
    <dbReference type="NCBI Taxonomy" id="1844966"/>
    <lineage>
        <taxon>Eukaryota</taxon>
        <taxon>Metazoa</taxon>
        <taxon>Spiralia</taxon>
        <taxon>Lophotrochozoa</taxon>
        <taxon>Platyhelminthes</taxon>
        <taxon>Monogenea</taxon>
        <taxon>Monopisthocotylea</taxon>
        <taxon>Dactylogyridea</taxon>
        <taxon>Ancyrocephalidae</taxon>
        <taxon>Cichlidogyrus</taxon>
    </lineage>
</organism>
<dbReference type="EMBL" id="JBJKFK010000029">
    <property type="protein sequence ID" value="KAL3320780.1"/>
    <property type="molecule type" value="Genomic_DNA"/>
</dbReference>
<proteinExistence type="predicted"/>
<protein>
    <submittedName>
        <fullName evidence="1">Uncharacterized protein</fullName>
    </submittedName>
</protein>
<comment type="caution">
    <text evidence="1">The sequence shown here is derived from an EMBL/GenBank/DDBJ whole genome shotgun (WGS) entry which is preliminary data.</text>
</comment>
<name>A0ABD2QMX0_9PLAT</name>
<keyword evidence="2" id="KW-1185">Reference proteome</keyword>